<dbReference type="InterPro" id="IPR012373">
    <property type="entry name" value="Ferrdict_sens_TM"/>
</dbReference>
<dbReference type="Gene3D" id="2.60.120.1440">
    <property type="match status" value="1"/>
</dbReference>
<comment type="caution">
    <text evidence="2">The sequence shown here is derived from an EMBL/GenBank/DDBJ whole genome shotgun (WGS) entry which is preliminary data.</text>
</comment>
<reference evidence="2" key="1">
    <citation type="journal article" date="2014" name="Int. J. Syst. Evol. Microbiol.">
        <title>Complete genome of a new Firmicutes species belonging to the dominant human colonic microbiota ('Ruminococcus bicirculans') reveals two chromosomes and a selective capacity to utilize plant glucans.</title>
        <authorList>
            <consortium name="NISC Comparative Sequencing Program"/>
            <person name="Wegmann U."/>
            <person name="Louis P."/>
            <person name="Goesmann A."/>
            <person name="Henrissat B."/>
            <person name="Duncan S.H."/>
            <person name="Flint H.J."/>
        </authorList>
    </citation>
    <scope>NUCLEOTIDE SEQUENCE</scope>
    <source>
        <strain evidence="2">VKM B-1499</strain>
    </source>
</reference>
<sequence>MSIESFDARDDRAAALWADERQGGGWTPARQSDLEAWLVGRPDRQRLLQQHEALIADPAVLWAARRAAHRTVKPGVFVSTPVWMKVWATAGLAACVACVALFGATSSLRGDLIVGRRGAPQVVALADGSAVRLNGASKVRVLLGDTERRLRLDGEGFFEVAHDAGRPFTVEAEGVRVTAVGTRFNVDSLETPDGPMVEVVVFEGAVDVTPNKGDVVRIRAGERGRVLKAGVQRARLRQPEAETDLPSWTKGWLELDETTLISVIDDLKRTTGVEVSLSDPQLGGALVSGRFSYENPENALAAIARLHGLRLIRKDAGHYLLSDA</sequence>
<dbReference type="PANTHER" id="PTHR30273:SF2">
    <property type="entry name" value="PROTEIN FECR"/>
    <property type="match status" value="1"/>
</dbReference>
<evidence type="ECO:0000313" key="2">
    <source>
        <dbReference type="EMBL" id="GLK49311.1"/>
    </source>
</evidence>
<protein>
    <submittedName>
        <fullName evidence="2">Transcriptional regulator</fullName>
    </submittedName>
</protein>
<reference evidence="2" key="2">
    <citation type="submission" date="2023-01" db="EMBL/GenBank/DDBJ databases">
        <authorList>
            <person name="Sun Q."/>
            <person name="Evtushenko L."/>
        </authorList>
    </citation>
    <scope>NUCLEOTIDE SEQUENCE</scope>
    <source>
        <strain evidence="2">VKM B-1499</strain>
    </source>
</reference>
<dbReference type="InterPro" id="IPR006860">
    <property type="entry name" value="FecR"/>
</dbReference>
<dbReference type="RefSeq" id="WP_271165506.1">
    <property type="nucleotide sequence ID" value="NZ_BSFD01000007.1"/>
</dbReference>
<feature type="domain" description="FecR protein" evidence="1">
    <location>
        <begin position="118"/>
        <end position="206"/>
    </location>
</feature>
<accession>A0ABQ5T9P1</accession>
<gene>
    <name evidence="2" type="ORF">GCM10017620_22840</name>
</gene>
<organism evidence="2 3">
    <name type="scientific">Brevundimonas intermedia</name>
    <dbReference type="NCBI Taxonomy" id="74315"/>
    <lineage>
        <taxon>Bacteria</taxon>
        <taxon>Pseudomonadati</taxon>
        <taxon>Pseudomonadota</taxon>
        <taxon>Alphaproteobacteria</taxon>
        <taxon>Caulobacterales</taxon>
        <taxon>Caulobacteraceae</taxon>
        <taxon>Brevundimonas</taxon>
    </lineage>
</organism>
<proteinExistence type="predicted"/>
<dbReference type="Gene3D" id="3.55.50.30">
    <property type="match status" value="1"/>
</dbReference>
<dbReference type="PIRSF" id="PIRSF018266">
    <property type="entry name" value="FecR"/>
    <property type="match status" value="1"/>
</dbReference>
<evidence type="ECO:0000259" key="1">
    <source>
        <dbReference type="Pfam" id="PF04773"/>
    </source>
</evidence>
<dbReference type="PANTHER" id="PTHR30273">
    <property type="entry name" value="PERIPLASMIC SIGNAL SENSOR AND SIGMA FACTOR ACTIVATOR FECR-RELATED"/>
    <property type="match status" value="1"/>
</dbReference>
<name>A0ABQ5T9P1_9CAUL</name>
<dbReference type="EMBL" id="BSFD01000007">
    <property type="protein sequence ID" value="GLK49311.1"/>
    <property type="molecule type" value="Genomic_DNA"/>
</dbReference>
<evidence type="ECO:0000313" key="3">
    <source>
        <dbReference type="Proteomes" id="UP001143509"/>
    </source>
</evidence>
<dbReference type="Proteomes" id="UP001143509">
    <property type="component" value="Unassembled WGS sequence"/>
</dbReference>
<keyword evidence="3" id="KW-1185">Reference proteome</keyword>
<dbReference type="Pfam" id="PF04773">
    <property type="entry name" value="FecR"/>
    <property type="match status" value="1"/>
</dbReference>